<feature type="transmembrane region" description="Helical" evidence="1">
    <location>
        <begin position="155"/>
        <end position="176"/>
    </location>
</feature>
<comment type="caution">
    <text evidence="2">The sequence shown here is derived from an EMBL/GenBank/DDBJ whole genome shotgun (WGS) entry which is preliminary data.</text>
</comment>
<gene>
    <name evidence="2" type="ORF">ADL29_12765</name>
</gene>
<accession>A0A0N0H1C1</accession>
<proteinExistence type="predicted"/>
<sequence>MTAEGQLFRLCAEMVGAFVLYRWAVSPAVRWGARAAGAGRYPERASNGAYPTAPATPTAGARAVAAVLPLVIVDALSPQRPAGGLGLVPVCALALVLWKALTADFDIAHDLRWQRWDRLATAAVGVGALVWPPLMPVAVVMLCGRLGAWTHHAMASLRLVKAYVAWMAADNVALLLSGHREPAVDSAAWLVLASTLLLSHYVVAFVAKLRLGRRPWDWAVRNRTETLVASSYTWGWARFLPERAVAVVIRAMAPFRVPLNIATLVVEALGLAALLGPWALVAALAGAAAFNGVVAVCSGLLFWENIAMALVLAVTVAQLPDDVASVAFGWAPWLLSGVMYALVLAGRGWSPAWLAWWDSPLAARVHWTVVTADGSRRGMYNHLMSPHDREYGRDLGSGLTSEPFVTFPLGGVEDERLYGRLLRASGPADIALIKEDFGFSCAREDFREAHADYLRSFFTQLNAGVTKSPLPCGLRLLKAPGSHLYRWGALPAYRRADGPVAAVEAWHSEVYYHADRGEWESLREEIVMTIKVGLAEGRSGGS</sequence>
<protein>
    <submittedName>
        <fullName evidence="2">Uncharacterized protein</fullName>
    </submittedName>
</protein>
<feature type="transmembrane region" description="Helical" evidence="1">
    <location>
        <begin position="188"/>
        <end position="207"/>
    </location>
</feature>
<keyword evidence="1" id="KW-0472">Membrane</keyword>
<dbReference type="PATRIC" id="fig|66876.3.peg.2812"/>
<reference evidence="3" key="1">
    <citation type="submission" date="2015-07" db="EMBL/GenBank/DDBJ databases">
        <authorList>
            <person name="Ju K.-S."/>
            <person name="Doroghazi J.R."/>
            <person name="Metcalf W.W."/>
        </authorList>
    </citation>
    <scope>NUCLEOTIDE SEQUENCE [LARGE SCALE GENOMIC DNA]</scope>
    <source>
        <strain evidence="3">NRRL ISP-5002</strain>
    </source>
</reference>
<evidence type="ECO:0000313" key="3">
    <source>
        <dbReference type="Proteomes" id="UP000037982"/>
    </source>
</evidence>
<keyword evidence="1" id="KW-0812">Transmembrane</keyword>
<dbReference type="EMBL" id="LGKG01000101">
    <property type="protein sequence ID" value="KPC64371.1"/>
    <property type="molecule type" value="Genomic_DNA"/>
</dbReference>
<feature type="transmembrane region" description="Helical" evidence="1">
    <location>
        <begin position="121"/>
        <end position="143"/>
    </location>
</feature>
<dbReference type="Proteomes" id="UP000037982">
    <property type="component" value="Unassembled WGS sequence"/>
</dbReference>
<keyword evidence="3" id="KW-1185">Reference proteome</keyword>
<feature type="transmembrane region" description="Helical" evidence="1">
    <location>
        <begin position="323"/>
        <end position="345"/>
    </location>
</feature>
<evidence type="ECO:0000313" key="2">
    <source>
        <dbReference type="EMBL" id="KPC64371.1"/>
    </source>
</evidence>
<feature type="transmembrane region" description="Helical" evidence="1">
    <location>
        <begin position="83"/>
        <end position="101"/>
    </location>
</feature>
<keyword evidence="1" id="KW-1133">Transmembrane helix</keyword>
<name>A0A0N0H1C1_9ACTN</name>
<evidence type="ECO:0000256" key="1">
    <source>
        <dbReference type="SAM" id="Phobius"/>
    </source>
</evidence>
<feature type="transmembrane region" description="Helical" evidence="1">
    <location>
        <begin position="278"/>
        <end position="303"/>
    </location>
</feature>
<organism evidence="2 3">
    <name type="scientific">Streptomyces chattanoogensis</name>
    <dbReference type="NCBI Taxonomy" id="66876"/>
    <lineage>
        <taxon>Bacteria</taxon>
        <taxon>Bacillati</taxon>
        <taxon>Actinomycetota</taxon>
        <taxon>Actinomycetes</taxon>
        <taxon>Kitasatosporales</taxon>
        <taxon>Streptomycetaceae</taxon>
        <taxon>Streptomyces</taxon>
    </lineage>
</organism>
<dbReference type="RefSeq" id="WP_053923776.1">
    <property type="nucleotide sequence ID" value="NZ_LGKG01000101.1"/>
</dbReference>
<dbReference type="AlphaFoldDB" id="A0A0N0H1C1"/>